<dbReference type="EMBL" id="CM056815">
    <property type="protein sequence ID" value="KAJ8630747.1"/>
    <property type="molecule type" value="Genomic_DNA"/>
</dbReference>
<reference evidence="1 2" key="1">
    <citation type="journal article" date="2022" name="Hortic Res">
        <title>A haplotype resolved chromosomal level avocado genome allows analysis of novel avocado genes.</title>
        <authorList>
            <person name="Nath O."/>
            <person name="Fletcher S.J."/>
            <person name="Hayward A."/>
            <person name="Shaw L.M."/>
            <person name="Masouleh A.K."/>
            <person name="Furtado A."/>
            <person name="Henry R.J."/>
            <person name="Mitter N."/>
        </authorList>
    </citation>
    <scope>NUCLEOTIDE SEQUENCE [LARGE SCALE GENOMIC DNA]</scope>
    <source>
        <strain evidence="2">cv. Hass</strain>
    </source>
</reference>
<organism evidence="1 2">
    <name type="scientific">Persea americana</name>
    <name type="common">Avocado</name>
    <dbReference type="NCBI Taxonomy" id="3435"/>
    <lineage>
        <taxon>Eukaryota</taxon>
        <taxon>Viridiplantae</taxon>
        <taxon>Streptophyta</taxon>
        <taxon>Embryophyta</taxon>
        <taxon>Tracheophyta</taxon>
        <taxon>Spermatophyta</taxon>
        <taxon>Magnoliopsida</taxon>
        <taxon>Magnoliidae</taxon>
        <taxon>Laurales</taxon>
        <taxon>Lauraceae</taxon>
        <taxon>Persea</taxon>
    </lineage>
</organism>
<evidence type="ECO:0000313" key="1">
    <source>
        <dbReference type="EMBL" id="KAJ8630747.1"/>
    </source>
</evidence>
<keyword evidence="2" id="KW-1185">Reference proteome</keyword>
<name>A0ACC2LB56_PERAE</name>
<sequence>MKVEFDLVMDKKAMLLENDSDEGGEGQGSGSDRTERRSTPAGTSALGPTVRQRCENGEVCLAAGRRTDLLRQAPWLSLRQSVRNVKTNCLTPRGSSAHALAVLR</sequence>
<dbReference type="Proteomes" id="UP001234297">
    <property type="component" value="Chromosome 7"/>
</dbReference>
<comment type="caution">
    <text evidence="1">The sequence shown here is derived from an EMBL/GenBank/DDBJ whole genome shotgun (WGS) entry which is preliminary data.</text>
</comment>
<proteinExistence type="predicted"/>
<protein>
    <submittedName>
        <fullName evidence="1">Uncharacterized protein</fullName>
    </submittedName>
</protein>
<evidence type="ECO:0000313" key="2">
    <source>
        <dbReference type="Proteomes" id="UP001234297"/>
    </source>
</evidence>
<accession>A0ACC2LB56</accession>
<gene>
    <name evidence="1" type="ORF">MRB53_024070</name>
</gene>